<dbReference type="GO" id="GO:0006508">
    <property type="term" value="P:proteolysis"/>
    <property type="evidence" value="ECO:0007669"/>
    <property type="project" value="UniProtKB-KW"/>
</dbReference>
<dbReference type="SUPFAM" id="SSF53955">
    <property type="entry name" value="Lysozyme-like"/>
    <property type="match status" value="1"/>
</dbReference>
<evidence type="ECO:0000256" key="3">
    <source>
        <dbReference type="ARBA" id="ARBA00022676"/>
    </source>
</evidence>
<dbReference type="GO" id="GO:0030288">
    <property type="term" value="C:outer membrane-bounded periplasmic space"/>
    <property type="evidence" value="ECO:0007669"/>
    <property type="project" value="TreeGrafter"/>
</dbReference>
<dbReference type="SUPFAM" id="SSF56601">
    <property type="entry name" value="beta-lactamase/transpeptidase-like"/>
    <property type="match status" value="1"/>
</dbReference>
<comment type="catalytic activity">
    <reaction evidence="8">
        <text>[GlcNAc-(1-&gt;4)-Mur2Ac(oyl-L-Ala-gamma-D-Glu-L-Lys-D-Ala-D-Ala)](n)-di-trans,octa-cis-undecaprenyl diphosphate + beta-D-GlcNAc-(1-&gt;4)-Mur2Ac(oyl-L-Ala-gamma-D-Glu-L-Lys-D-Ala-D-Ala)-di-trans,octa-cis-undecaprenyl diphosphate = [GlcNAc-(1-&gt;4)-Mur2Ac(oyl-L-Ala-gamma-D-Glu-L-Lys-D-Ala-D-Ala)](n+1)-di-trans,octa-cis-undecaprenyl diphosphate + di-trans,octa-cis-undecaprenyl diphosphate + H(+)</text>
        <dbReference type="Rhea" id="RHEA:23708"/>
        <dbReference type="Rhea" id="RHEA-COMP:9602"/>
        <dbReference type="Rhea" id="RHEA-COMP:9603"/>
        <dbReference type="ChEBI" id="CHEBI:15378"/>
        <dbReference type="ChEBI" id="CHEBI:58405"/>
        <dbReference type="ChEBI" id="CHEBI:60033"/>
        <dbReference type="ChEBI" id="CHEBI:78435"/>
        <dbReference type="EC" id="2.4.99.28"/>
    </reaction>
</comment>
<evidence type="ECO:0000256" key="7">
    <source>
        <dbReference type="ARBA" id="ARBA00034000"/>
    </source>
</evidence>
<proteinExistence type="predicted"/>
<accession>A0A9D0ZQD9</accession>
<dbReference type="InterPro" id="IPR036259">
    <property type="entry name" value="MFS_trans_sf"/>
</dbReference>
<name>A0A9D0ZQD9_9FIRM</name>
<evidence type="ECO:0000256" key="2">
    <source>
        <dbReference type="ARBA" id="ARBA00022670"/>
    </source>
</evidence>
<evidence type="ECO:0000259" key="11">
    <source>
        <dbReference type="Pfam" id="PF00912"/>
    </source>
</evidence>
<keyword evidence="3" id="KW-0328">Glycosyltransferase</keyword>
<dbReference type="InterPro" id="IPR001264">
    <property type="entry name" value="Glyco_trans_51"/>
</dbReference>
<dbReference type="Pfam" id="PF00912">
    <property type="entry name" value="Transgly"/>
    <property type="match status" value="1"/>
</dbReference>
<keyword evidence="9" id="KW-0472">Membrane</keyword>
<dbReference type="Pfam" id="PF00905">
    <property type="entry name" value="Transpeptidase"/>
    <property type="match status" value="1"/>
</dbReference>
<dbReference type="Gene3D" id="3.40.710.10">
    <property type="entry name" value="DD-peptidase/beta-lactamase superfamily"/>
    <property type="match status" value="1"/>
</dbReference>
<dbReference type="GO" id="GO:0009252">
    <property type="term" value="P:peptidoglycan biosynthetic process"/>
    <property type="evidence" value="ECO:0007669"/>
    <property type="project" value="TreeGrafter"/>
</dbReference>
<dbReference type="GO" id="GO:0009002">
    <property type="term" value="F:serine-type D-Ala-D-Ala carboxypeptidase activity"/>
    <property type="evidence" value="ECO:0007669"/>
    <property type="project" value="UniProtKB-EC"/>
</dbReference>
<keyword evidence="9" id="KW-0812">Transmembrane</keyword>
<reference evidence="12" key="1">
    <citation type="submission" date="2020-10" db="EMBL/GenBank/DDBJ databases">
        <authorList>
            <person name="Gilroy R."/>
        </authorList>
    </citation>
    <scope>NUCLEOTIDE SEQUENCE</scope>
    <source>
        <strain evidence="12">CHK147-3167</strain>
    </source>
</reference>
<evidence type="ECO:0000259" key="10">
    <source>
        <dbReference type="Pfam" id="PF00905"/>
    </source>
</evidence>
<dbReference type="GO" id="GO:0008955">
    <property type="term" value="F:peptidoglycan glycosyltransferase activity"/>
    <property type="evidence" value="ECO:0007669"/>
    <property type="project" value="UniProtKB-EC"/>
</dbReference>
<feature type="transmembrane region" description="Helical" evidence="9">
    <location>
        <begin position="38"/>
        <end position="56"/>
    </location>
</feature>
<protein>
    <submittedName>
        <fullName evidence="12">Transglycosylase domain-containing protein</fullName>
    </submittedName>
</protein>
<sequence>MKNLLVFLKKDKFNLVVAILSFVILGLGWYLFSWWAGLIVFGLVNLIWVIPFIQWNSKLEKREKVRELNGEDVALERRDEDLAKKGKKSSKKSDKKSLRKKILLGFMIFFLVCIVLAIIFFAYIALTAGKFDPDKLYSKEASTLIDVNGNTYAKLGSEMRQKISYDDMSEELINAIVATEDSRFFEHNGFDLPRFVKASFGQILGQDAGGASTLTMQVSKNQYTSNVATGWEGIKRKFTDIYISMFQIEMNYSKEEILEFYANSYYLGSGAYGVEQAAQTYFNKSADELNLAEAAMIAGLFQSPVSYDPNINPDRTEARRQTVLSLMKRHGYITDEEYEIAKDMTVDKIVIKGNSSTTDNAQYRGFINAVAEEVEDKTGYNPYQYSMKIYTTMNKEKQDALNDIMDGTSYDWENDVVQAGVVAIDNKTGGIAAISNGRNQDGETWQDFATGSGGNVRQIGSTAKPLFDYGPAIEYNNWNTDHPIIDTEHTYSDGTPVNNWDGTYKGIITMRQALVESRNVPAVKTFQSVDNEKIKDFVTSLGLHPGMDSNGKLYEADAIGGYNGEYPLSVAGAYSAFANGGYYIEPHTVTKIKFDETGKVEEYEPERTKVMSATTAYMITDMLVDTAENALGRYSNINGATYAAKTGTSNYDEETQKTLGLPDNAVNDLWVAGYNPDYSVAVWYGYASNSSKYYNRFGSAQNSRLFNAVAKNFFKADAQFEKPSEVVEVTVERNTGTSLLPSENTPDSAKTTELFRESTKPTEVSARFNTLGNVSNLKASVSGNKATVSWSGISTPEALSQSYWKPFVEKAFGLTKDQNSYLSYIMNYNSSVLGNVVYKVYYKNGNDLTLLTTTSETSTTVRLPNVDSPTIVVKTGYSNYSGCDSSGVETKVNYDATSASDVKATLNGSSSAQVDLGSNYVDPSNPVKVTLNGEDITNSDEVDVTLTVTDATGTVVNNWKSVIGTAEGVYTFSYKVTYNGEEVTTLEKTVTVKAKGEA</sequence>
<feature type="transmembrane region" description="Helical" evidence="9">
    <location>
        <begin position="12"/>
        <end position="32"/>
    </location>
</feature>
<reference evidence="12" key="2">
    <citation type="journal article" date="2021" name="PeerJ">
        <title>Extensive microbial diversity within the chicken gut microbiome revealed by metagenomics and culture.</title>
        <authorList>
            <person name="Gilroy R."/>
            <person name="Ravi A."/>
            <person name="Getino M."/>
            <person name="Pursley I."/>
            <person name="Horton D.L."/>
            <person name="Alikhan N.F."/>
            <person name="Baker D."/>
            <person name="Gharbi K."/>
            <person name="Hall N."/>
            <person name="Watson M."/>
            <person name="Adriaenssens E.M."/>
            <person name="Foster-Nyarko E."/>
            <person name="Jarju S."/>
            <person name="Secka A."/>
            <person name="Antonio M."/>
            <person name="Oren A."/>
            <person name="Chaudhuri R.R."/>
            <person name="La Ragione R."/>
            <person name="Hildebrand F."/>
            <person name="Pallen M.J."/>
        </authorList>
    </citation>
    <scope>NUCLEOTIDE SEQUENCE</scope>
    <source>
        <strain evidence="12">CHK147-3167</strain>
    </source>
</reference>
<dbReference type="Gene3D" id="1.10.3810.10">
    <property type="entry name" value="Biosynthetic peptidoglycan transglycosylase-like"/>
    <property type="match status" value="1"/>
</dbReference>
<feature type="domain" description="Penicillin-binding protein transpeptidase" evidence="10">
    <location>
        <begin position="420"/>
        <end position="709"/>
    </location>
</feature>
<comment type="caution">
    <text evidence="12">The sequence shown here is derived from an EMBL/GenBank/DDBJ whole genome shotgun (WGS) entry which is preliminary data.</text>
</comment>
<keyword evidence="4" id="KW-0808">Transferase</keyword>
<keyword evidence="6" id="KW-0511">Multifunctional enzyme</keyword>
<feature type="transmembrane region" description="Helical" evidence="9">
    <location>
        <begin position="102"/>
        <end position="126"/>
    </location>
</feature>
<evidence type="ECO:0000256" key="4">
    <source>
        <dbReference type="ARBA" id="ARBA00022679"/>
    </source>
</evidence>
<dbReference type="EMBL" id="DVFV01000033">
    <property type="protein sequence ID" value="HIQ90337.1"/>
    <property type="molecule type" value="Genomic_DNA"/>
</dbReference>
<dbReference type="AlphaFoldDB" id="A0A9D0ZQD9"/>
<evidence type="ECO:0000256" key="5">
    <source>
        <dbReference type="ARBA" id="ARBA00022801"/>
    </source>
</evidence>
<evidence type="ECO:0000256" key="9">
    <source>
        <dbReference type="SAM" id="Phobius"/>
    </source>
</evidence>
<dbReference type="SUPFAM" id="SSF103473">
    <property type="entry name" value="MFS general substrate transporter"/>
    <property type="match status" value="1"/>
</dbReference>
<keyword evidence="2" id="KW-0645">Protease</keyword>
<organism evidence="12 13">
    <name type="scientific">Candidatus Coprosoma intestinipullorum</name>
    <dbReference type="NCBI Taxonomy" id="2840752"/>
    <lineage>
        <taxon>Bacteria</taxon>
        <taxon>Bacillati</taxon>
        <taxon>Bacillota</taxon>
        <taxon>Bacillota incertae sedis</taxon>
        <taxon>Candidatus Coprosoma</taxon>
    </lineage>
</organism>
<dbReference type="InterPro" id="IPR001460">
    <property type="entry name" value="PCN-bd_Tpept"/>
</dbReference>
<dbReference type="Proteomes" id="UP000886786">
    <property type="component" value="Unassembled WGS sequence"/>
</dbReference>
<evidence type="ECO:0000313" key="12">
    <source>
        <dbReference type="EMBL" id="HIQ90337.1"/>
    </source>
</evidence>
<keyword evidence="5" id="KW-0378">Hydrolase</keyword>
<dbReference type="PANTHER" id="PTHR32282:SF29">
    <property type="entry name" value="PENICILLIN-BINDING PROTEIN 1A"/>
    <property type="match status" value="1"/>
</dbReference>
<evidence type="ECO:0000256" key="8">
    <source>
        <dbReference type="ARBA" id="ARBA00049902"/>
    </source>
</evidence>
<dbReference type="PANTHER" id="PTHR32282">
    <property type="entry name" value="BINDING PROTEIN TRANSPEPTIDASE, PUTATIVE-RELATED"/>
    <property type="match status" value="1"/>
</dbReference>
<evidence type="ECO:0000256" key="1">
    <source>
        <dbReference type="ARBA" id="ARBA00022645"/>
    </source>
</evidence>
<comment type="catalytic activity">
    <reaction evidence="7">
        <text>Preferential cleavage: (Ac)2-L-Lys-D-Ala-|-D-Ala. Also transpeptidation of peptidyl-alanyl moieties that are N-acyl substituents of D-alanine.</text>
        <dbReference type="EC" id="3.4.16.4"/>
    </reaction>
</comment>
<feature type="domain" description="Glycosyl transferase family 51" evidence="11">
    <location>
        <begin position="149"/>
        <end position="327"/>
    </location>
</feature>
<dbReference type="InterPro" id="IPR050396">
    <property type="entry name" value="Glycosyltr_51/Transpeptidase"/>
</dbReference>
<dbReference type="InterPro" id="IPR023346">
    <property type="entry name" value="Lysozyme-like_dom_sf"/>
</dbReference>
<keyword evidence="1" id="KW-0121">Carboxypeptidase</keyword>
<evidence type="ECO:0000256" key="6">
    <source>
        <dbReference type="ARBA" id="ARBA00023268"/>
    </source>
</evidence>
<keyword evidence="9" id="KW-1133">Transmembrane helix</keyword>
<dbReference type="InterPro" id="IPR012338">
    <property type="entry name" value="Beta-lactam/transpept-like"/>
</dbReference>
<gene>
    <name evidence="12" type="ORF">IAB27_01720</name>
</gene>
<dbReference type="GO" id="GO:0008658">
    <property type="term" value="F:penicillin binding"/>
    <property type="evidence" value="ECO:0007669"/>
    <property type="project" value="InterPro"/>
</dbReference>
<dbReference type="InterPro" id="IPR036950">
    <property type="entry name" value="PBP_transglycosylase"/>
</dbReference>
<evidence type="ECO:0000313" key="13">
    <source>
        <dbReference type="Proteomes" id="UP000886786"/>
    </source>
</evidence>